<dbReference type="AlphaFoldDB" id="A0A2N3KV30"/>
<dbReference type="InterPro" id="IPR050390">
    <property type="entry name" value="C5-Methyltransferase"/>
</dbReference>
<dbReference type="GO" id="GO:0003886">
    <property type="term" value="F:DNA (cytosine-5-)-methyltransferase activity"/>
    <property type="evidence" value="ECO:0007669"/>
    <property type="project" value="UniProtKB-EC"/>
</dbReference>
<evidence type="ECO:0000256" key="6">
    <source>
        <dbReference type="ARBA" id="ARBA00047422"/>
    </source>
</evidence>
<evidence type="ECO:0000256" key="7">
    <source>
        <dbReference type="PROSITE-ProRule" id="PRU01016"/>
    </source>
</evidence>
<accession>A0A2N3KV30</accession>
<evidence type="ECO:0000313" key="8">
    <source>
        <dbReference type="EMBL" id="PKR54441.1"/>
    </source>
</evidence>
<name>A0A2N3KV30_9PROT</name>
<dbReference type="Gene3D" id="3.90.120.10">
    <property type="entry name" value="DNA Methylase, subunit A, domain 2"/>
    <property type="match status" value="1"/>
</dbReference>
<evidence type="ECO:0000256" key="2">
    <source>
        <dbReference type="ARBA" id="ARBA00022603"/>
    </source>
</evidence>
<reference evidence="8 9" key="1">
    <citation type="submission" date="2017-09" db="EMBL/GenBank/DDBJ databases">
        <title>Biodiversity and function of Thalassospira species in the particle-attached aromatic-hydrocarbon-degrading consortia from the surface seawater of the South China Sea.</title>
        <authorList>
            <person name="Dong C."/>
            <person name="Liu R."/>
            <person name="Shao Z."/>
        </authorList>
    </citation>
    <scope>NUCLEOTIDE SEQUENCE [LARGE SCALE GENOMIC DNA]</scope>
    <source>
        <strain evidence="8 9">CSC1P2</strain>
    </source>
</reference>
<dbReference type="Gene3D" id="3.40.50.150">
    <property type="entry name" value="Vaccinia Virus protein VP39"/>
    <property type="match status" value="1"/>
</dbReference>
<dbReference type="EC" id="2.1.1.37" evidence="1"/>
<dbReference type="GO" id="GO:0032259">
    <property type="term" value="P:methylation"/>
    <property type="evidence" value="ECO:0007669"/>
    <property type="project" value="UniProtKB-KW"/>
</dbReference>
<keyword evidence="3 7" id="KW-0808">Transferase</keyword>
<evidence type="ECO:0000256" key="1">
    <source>
        <dbReference type="ARBA" id="ARBA00011975"/>
    </source>
</evidence>
<gene>
    <name evidence="8" type="ORF">COO20_09940</name>
</gene>
<dbReference type="Proteomes" id="UP000233597">
    <property type="component" value="Unassembled WGS sequence"/>
</dbReference>
<comment type="catalytic activity">
    <reaction evidence="6">
        <text>a 2'-deoxycytidine in DNA + S-adenosyl-L-methionine = a 5-methyl-2'-deoxycytidine in DNA + S-adenosyl-L-homocysteine + H(+)</text>
        <dbReference type="Rhea" id="RHEA:13681"/>
        <dbReference type="Rhea" id="RHEA-COMP:11369"/>
        <dbReference type="Rhea" id="RHEA-COMP:11370"/>
        <dbReference type="ChEBI" id="CHEBI:15378"/>
        <dbReference type="ChEBI" id="CHEBI:57856"/>
        <dbReference type="ChEBI" id="CHEBI:59789"/>
        <dbReference type="ChEBI" id="CHEBI:85452"/>
        <dbReference type="ChEBI" id="CHEBI:85454"/>
        <dbReference type="EC" id="2.1.1.37"/>
    </reaction>
</comment>
<dbReference type="EMBL" id="NWTK01000005">
    <property type="protein sequence ID" value="PKR54441.1"/>
    <property type="molecule type" value="Genomic_DNA"/>
</dbReference>
<dbReference type="SUPFAM" id="SSF53335">
    <property type="entry name" value="S-adenosyl-L-methionine-dependent methyltransferases"/>
    <property type="match status" value="1"/>
</dbReference>
<comment type="caution">
    <text evidence="8">The sequence shown here is derived from an EMBL/GenBank/DDBJ whole genome shotgun (WGS) entry which is preliminary data.</text>
</comment>
<protein>
    <recommendedName>
        <fullName evidence="1">DNA (cytosine-5-)-methyltransferase</fullName>
        <ecNumber evidence="1">2.1.1.37</ecNumber>
    </recommendedName>
</protein>
<sequence length="601" mass="64950">MNHFTPQWHLDTEIIVDNFAGGGGASTGIEMALGRPVNIAINHDHEAVMMHQANHPHTQHFCEDVFAIDPAKVCNGRRVALAWFSPDCTHHSKAKGGKPRSKKIRGLAWVVIRWAAKVRPRVIMLENVEEFADWGPLDANGKPCKTRKGKTFLHWKTQLERLGYKVEFRVLRACDYGVPTIRKRLFVIARCDGKDIVWPVPTHGDPKSEAVKKKRLKPWPVAADIIDWDLPCPSIFMDPAEAKKRGLKRPLAEKTMQRIARGLQKFVFNNPNPFIVTVNHGGDHFRGQSLDDPFLTVTAARDGHGLVHPFIQHVQHSSANGIMPPDEPLRTVTATPKGGGMALATVMVQHNNTSADSRSPASPVSTVTTSGSQQGLAVAHITKFRNGSTGYGADEPVHTVTSGGAMARPGTANPQGVIVAHLDRQFGSSIGQAASDPTHTITAGGTGKTAICASSLVKLRGTCQHGQAVTAPVPTVTAGGNHVAHVKAFLLKYYGTGEGQKVDDPMGTVTSRDRFGIVTIKGEEYQIADIGLRMLTPRELYRAQGFPDSYLIGDKESDGFKLPKSQQVAKCGNSVCPPLAAALVRANVAASSLFAPMEKAG</sequence>
<dbReference type="PANTHER" id="PTHR10629:SF52">
    <property type="entry name" value="DNA (CYTOSINE-5)-METHYLTRANSFERASE 1"/>
    <property type="match status" value="1"/>
</dbReference>
<evidence type="ECO:0000256" key="4">
    <source>
        <dbReference type="ARBA" id="ARBA00022691"/>
    </source>
</evidence>
<dbReference type="InterPro" id="IPR029063">
    <property type="entry name" value="SAM-dependent_MTases_sf"/>
</dbReference>
<keyword evidence="2 7" id="KW-0489">Methyltransferase</keyword>
<feature type="active site" evidence="7">
    <location>
        <position position="88"/>
    </location>
</feature>
<dbReference type="OrthoDB" id="9813719at2"/>
<keyword evidence="8" id="KW-0378">Hydrolase</keyword>
<keyword evidence="8" id="KW-0255">Endonuclease</keyword>
<dbReference type="RefSeq" id="WP_101266064.1">
    <property type="nucleotide sequence ID" value="NZ_NWTK01000005.1"/>
</dbReference>
<dbReference type="InterPro" id="IPR001525">
    <property type="entry name" value="C5_MeTfrase"/>
</dbReference>
<dbReference type="PRINTS" id="PR00105">
    <property type="entry name" value="C5METTRFRASE"/>
</dbReference>
<keyword evidence="4 7" id="KW-0949">S-adenosyl-L-methionine</keyword>
<keyword evidence="8" id="KW-0540">Nuclease</keyword>
<dbReference type="GO" id="GO:0004519">
    <property type="term" value="F:endonuclease activity"/>
    <property type="evidence" value="ECO:0007669"/>
    <property type="project" value="UniProtKB-KW"/>
</dbReference>
<organism evidence="8 9">
    <name type="scientific">Thalassospira marina</name>
    <dbReference type="NCBI Taxonomy" id="2048283"/>
    <lineage>
        <taxon>Bacteria</taxon>
        <taxon>Pseudomonadati</taxon>
        <taxon>Pseudomonadota</taxon>
        <taxon>Alphaproteobacteria</taxon>
        <taxon>Rhodospirillales</taxon>
        <taxon>Thalassospiraceae</taxon>
        <taxon>Thalassospira</taxon>
    </lineage>
</organism>
<comment type="similarity">
    <text evidence="7">Belongs to the class I-like SAM-binding methyltransferase superfamily. C5-methyltransferase family.</text>
</comment>
<dbReference type="Pfam" id="PF00145">
    <property type="entry name" value="DNA_methylase"/>
    <property type="match status" value="2"/>
</dbReference>
<dbReference type="GO" id="GO:0003677">
    <property type="term" value="F:DNA binding"/>
    <property type="evidence" value="ECO:0007669"/>
    <property type="project" value="TreeGrafter"/>
</dbReference>
<dbReference type="PANTHER" id="PTHR10629">
    <property type="entry name" value="CYTOSINE-SPECIFIC METHYLTRANSFERASE"/>
    <property type="match status" value="1"/>
</dbReference>
<dbReference type="PROSITE" id="PS51679">
    <property type="entry name" value="SAM_MT_C5"/>
    <property type="match status" value="1"/>
</dbReference>
<dbReference type="GO" id="GO:0044027">
    <property type="term" value="P:negative regulation of gene expression via chromosomal CpG island methylation"/>
    <property type="evidence" value="ECO:0007669"/>
    <property type="project" value="TreeGrafter"/>
</dbReference>
<dbReference type="GO" id="GO:0009307">
    <property type="term" value="P:DNA restriction-modification system"/>
    <property type="evidence" value="ECO:0007669"/>
    <property type="project" value="UniProtKB-KW"/>
</dbReference>
<proteinExistence type="inferred from homology"/>
<evidence type="ECO:0000256" key="3">
    <source>
        <dbReference type="ARBA" id="ARBA00022679"/>
    </source>
</evidence>
<evidence type="ECO:0000256" key="5">
    <source>
        <dbReference type="ARBA" id="ARBA00022747"/>
    </source>
</evidence>
<evidence type="ECO:0000313" key="9">
    <source>
        <dbReference type="Proteomes" id="UP000233597"/>
    </source>
</evidence>
<keyword evidence="5" id="KW-0680">Restriction system</keyword>